<dbReference type="Proteomes" id="UP000477911">
    <property type="component" value="Unassembled WGS sequence"/>
</dbReference>
<dbReference type="GO" id="GO:0005886">
    <property type="term" value="C:plasma membrane"/>
    <property type="evidence" value="ECO:0007669"/>
    <property type="project" value="UniProtKB-SubCell"/>
</dbReference>
<reference evidence="12 13" key="1">
    <citation type="submission" date="2019-12" db="EMBL/GenBank/DDBJ databases">
        <authorList>
            <person name="Li M."/>
        </authorList>
    </citation>
    <scope>NUCLEOTIDE SEQUENCE [LARGE SCALE GENOMIC DNA]</scope>
    <source>
        <strain evidence="12 13">GBMRC 2024</strain>
    </source>
</reference>
<feature type="transmembrane region" description="Helical" evidence="9">
    <location>
        <begin position="146"/>
        <end position="163"/>
    </location>
</feature>
<keyword evidence="7 9" id="KW-1133">Transmembrane helix</keyword>
<keyword evidence="10" id="KW-0997">Cell inner membrane</keyword>
<accession>A0A6L7G4K7</accession>
<dbReference type="EMBL" id="WUMU01000014">
    <property type="protein sequence ID" value="MXN18632.1"/>
    <property type="molecule type" value="Genomic_DNA"/>
</dbReference>
<evidence type="ECO:0000256" key="2">
    <source>
        <dbReference type="ARBA" id="ARBA00011557"/>
    </source>
</evidence>
<feature type="transmembrane region" description="Helical" evidence="9">
    <location>
        <begin position="12"/>
        <end position="33"/>
    </location>
</feature>
<dbReference type="PANTHER" id="PTHR43744:SF8">
    <property type="entry name" value="SN-GLYCEROL-3-PHOSPHATE TRANSPORT SYSTEM PERMEASE PROTEIN UGPE"/>
    <property type="match status" value="1"/>
</dbReference>
<dbReference type="PANTHER" id="PTHR43744">
    <property type="entry name" value="ABC TRANSPORTER PERMEASE PROTEIN MG189-RELATED-RELATED"/>
    <property type="match status" value="1"/>
</dbReference>
<evidence type="ECO:0000256" key="8">
    <source>
        <dbReference type="ARBA" id="ARBA00023136"/>
    </source>
</evidence>
<dbReference type="GO" id="GO:0055085">
    <property type="term" value="P:transmembrane transport"/>
    <property type="evidence" value="ECO:0007669"/>
    <property type="project" value="InterPro"/>
</dbReference>
<dbReference type="AlphaFoldDB" id="A0A6L7G4K7"/>
<comment type="subcellular location">
    <subcellularLocation>
        <location evidence="10">Cell inner membrane</location>
        <topology evidence="10">Multi-pass membrane protein</topology>
    </subcellularLocation>
    <subcellularLocation>
        <location evidence="1 9">Cell membrane</location>
        <topology evidence="1 9">Multi-pass membrane protein</topology>
    </subcellularLocation>
</comment>
<evidence type="ECO:0000256" key="6">
    <source>
        <dbReference type="ARBA" id="ARBA00022692"/>
    </source>
</evidence>
<organism evidence="12 13">
    <name type="scientific">Pseudooceanicola albus</name>
    <dbReference type="NCBI Taxonomy" id="2692189"/>
    <lineage>
        <taxon>Bacteria</taxon>
        <taxon>Pseudomonadati</taxon>
        <taxon>Pseudomonadota</taxon>
        <taxon>Alphaproteobacteria</taxon>
        <taxon>Rhodobacterales</taxon>
        <taxon>Paracoccaceae</taxon>
        <taxon>Pseudooceanicola</taxon>
    </lineage>
</organism>
<feature type="transmembrane region" description="Helical" evidence="9">
    <location>
        <begin position="113"/>
        <end position="134"/>
    </location>
</feature>
<dbReference type="Pfam" id="PF00528">
    <property type="entry name" value="BPD_transp_1"/>
    <property type="match status" value="1"/>
</dbReference>
<keyword evidence="6 9" id="KW-0812">Transmembrane</keyword>
<gene>
    <name evidence="10" type="primary">ugpE</name>
    <name evidence="12" type="ORF">GR170_12350</name>
</gene>
<feature type="transmembrane region" description="Helical" evidence="9">
    <location>
        <begin position="250"/>
        <end position="268"/>
    </location>
</feature>
<evidence type="ECO:0000256" key="4">
    <source>
        <dbReference type="ARBA" id="ARBA00022448"/>
    </source>
</evidence>
<sequence>MTENRSRSRRVLGVSLILVAIVLCFFTPFLWIVSNSFKPQLTIFADVTPLSWKTFLPVHPVLENYRTLFARTNILHALLNTAIVSAAQVALTLVLCSMAAYALTRIRFRGSKVVFALILLTFLLPVEAMLVPLYQVVSGLGLDNTLLGVMIPWIASPFGLFLLKQSFEELPRDLEDAARIDGAGHLRTFVSVILPNVKVPLLTLGLVTFLFSWNSFLWPLVIAQAPEIQLIQVAIAQQGSPTQLPNWGETFAGATVATLPLILLFLLLQKYFTQGMAMSGIKG</sequence>
<dbReference type="PROSITE" id="PS50928">
    <property type="entry name" value="ABC_TM1"/>
    <property type="match status" value="1"/>
</dbReference>
<feature type="domain" description="ABC transmembrane type-1" evidence="11">
    <location>
        <begin position="78"/>
        <end position="268"/>
    </location>
</feature>
<evidence type="ECO:0000256" key="3">
    <source>
        <dbReference type="ARBA" id="ARBA00020515"/>
    </source>
</evidence>
<keyword evidence="5 10" id="KW-1003">Cell membrane</keyword>
<evidence type="ECO:0000256" key="10">
    <source>
        <dbReference type="RuleBase" id="RU363056"/>
    </source>
</evidence>
<evidence type="ECO:0000313" key="12">
    <source>
        <dbReference type="EMBL" id="MXN18632.1"/>
    </source>
</evidence>
<comment type="subunit">
    <text evidence="2 10">The complex is composed of two ATP-binding proteins (UgpC), two transmembrane proteins (UgpA and UgpE) and a solute-binding protein (UgpB).</text>
</comment>
<evidence type="ECO:0000256" key="1">
    <source>
        <dbReference type="ARBA" id="ARBA00004651"/>
    </source>
</evidence>
<keyword evidence="13" id="KW-1185">Reference proteome</keyword>
<evidence type="ECO:0000256" key="7">
    <source>
        <dbReference type="ARBA" id="ARBA00022989"/>
    </source>
</evidence>
<evidence type="ECO:0000256" key="9">
    <source>
        <dbReference type="RuleBase" id="RU363032"/>
    </source>
</evidence>
<feature type="transmembrane region" description="Helical" evidence="9">
    <location>
        <begin position="189"/>
        <end position="211"/>
    </location>
</feature>
<keyword evidence="8 9" id="KW-0472">Membrane</keyword>
<dbReference type="CDD" id="cd06261">
    <property type="entry name" value="TM_PBP2"/>
    <property type="match status" value="1"/>
</dbReference>
<dbReference type="InterPro" id="IPR000515">
    <property type="entry name" value="MetI-like"/>
</dbReference>
<comment type="caution">
    <text evidence="12">The sequence shown here is derived from an EMBL/GenBank/DDBJ whole genome shotgun (WGS) entry which is preliminary data.</text>
</comment>
<feature type="transmembrane region" description="Helical" evidence="9">
    <location>
        <begin position="74"/>
        <end position="101"/>
    </location>
</feature>
<proteinExistence type="inferred from homology"/>
<keyword evidence="4 9" id="KW-0813">Transport</keyword>
<comment type="function">
    <text evidence="10">Part of the ABC transporter complex UgpBAEC involved in sn-glycerol-3-phosphate (G3P) import. Probably responsible for the translocation of the substrate across the membrane.</text>
</comment>
<dbReference type="RefSeq" id="WP_160894764.1">
    <property type="nucleotide sequence ID" value="NZ_WUMU01000014.1"/>
</dbReference>
<dbReference type="Gene3D" id="1.10.3720.10">
    <property type="entry name" value="MetI-like"/>
    <property type="match status" value="1"/>
</dbReference>
<evidence type="ECO:0000259" key="11">
    <source>
        <dbReference type="PROSITE" id="PS50928"/>
    </source>
</evidence>
<comment type="similarity">
    <text evidence="9">Belongs to the binding-protein-dependent transport system permease family.</text>
</comment>
<evidence type="ECO:0000256" key="5">
    <source>
        <dbReference type="ARBA" id="ARBA00022475"/>
    </source>
</evidence>
<name>A0A6L7G4K7_9RHOB</name>
<dbReference type="InterPro" id="IPR035906">
    <property type="entry name" value="MetI-like_sf"/>
</dbReference>
<protein>
    <recommendedName>
        <fullName evidence="3 10">sn-glycerol-3-phosphate transport system permease protein UgpE</fullName>
    </recommendedName>
</protein>
<evidence type="ECO:0000313" key="13">
    <source>
        <dbReference type="Proteomes" id="UP000477911"/>
    </source>
</evidence>
<dbReference type="SUPFAM" id="SSF161098">
    <property type="entry name" value="MetI-like"/>
    <property type="match status" value="1"/>
</dbReference>